<protein>
    <submittedName>
        <fullName evidence="1">Uncharacterized protein</fullName>
    </submittedName>
</protein>
<name>A0A919T3Q6_9ACTN</name>
<keyword evidence="2" id="KW-1185">Reference proteome</keyword>
<dbReference type="EMBL" id="BOQN01000007">
    <property type="protein sequence ID" value="GIM88794.1"/>
    <property type="molecule type" value="Genomic_DNA"/>
</dbReference>
<proteinExistence type="predicted"/>
<dbReference type="Proteomes" id="UP000677082">
    <property type="component" value="Unassembled WGS sequence"/>
</dbReference>
<evidence type="ECO:0000313" key="1">
    <source>
        <dbReference type="EMBL" id="GIM88794.1"/>
    </source>
</evidence>
<comment type="caution">
    <text evidence="1">The sequence shown here is derived from an EMBL/GenBank/DDBJ whole genome shotgun (WGS) entry which is preliminary data.</text>
</comment>
<sequence length="73" mass="8135">MEDLSYEHLDALVDTDPIKLRDIAVSLVAESTKLAEVRRWLATYPPIPDDVSGDPEAMIVARLRRMLGNGSIQ</sequence>
<gene>
    <name evidence="1" type="ORF">Ato02nite_005870</name>
</gene>
<evidence type="ECO:0000313" key="2">
    <source>
        <dbReference type="Proteomes" id="UP000677082"/>
    </source>
</evidence>
<accession>A0A919T3Q6</accession>
<dbReference type="AlphaFoldDB" id="A0A919T3Q6"/>
<organism evidence="1 2">
    <name type="scientific">Paractinoplanes toevensis</name>
    <dbReference type="NCBI Taxonomy" id="571911"/>
    <lineage>
        <taxon>Bacteria</taxon>
        <taxon>Bacillati</taxon>
        <taxon>Actinomycetota</taxon>
        <taxon>Actinomycetes</taxon>
        <taxon>Micromonosporales</taxon>
        <taxon>Micromonosporaceae</taxon>
        <taxon>Paractinoplanes</taxon>
    </lineage>
</organism>
<reference evidence="1 2" key="1">
    <citation type="submission" date="2021-03" db="EMBL/GenBank/DDBJ databases">
        <title>Whole genome shotgun sequence of Actinoplanes toevensis NBRC 105298.</title>
        <authorList>
            <person name="Komaki H."/>
            <person name="Tamura T."/>
        </authorList>
    </citation>
    <scope>NUCLEOTIDE SEQUENCE [LARGE SCALE GENOMIC DNA]</scope>
    <source>
        <strain evidence="1 2">NBRC 105298</strain>
    </source>
</reference>